<feature type="compositionally biased region" description="Basic and acidic residues" evidence="1">
    <location>
        <begin position="45"/>
        <end position="65"/>
    </location>
</feature>
<dbReference type="Proteomes" id="UP000886998">
    <property type="component" value="Unassembled WGS sequence"/>
</dbReference>
<proteinExistence type="predicted"/>
<dbReference type="EMBL" id="BMAV01002851">
    <property type="protein sequence ID" value="GFY42069.1"/>
    <property type="molecule type" value="Genomic_DNA"/>
</dbReference>
<evidence type="ECO:0000313" key="3">
    <source>
        <dbReference type="Proteomes" id="UP000886998"/>
    </source>
</evidence>
<evidence type="ECO:0000313" key="2">
    <source>
        <dbReference type="EMBL" id="GFY42069.1"/>
    </source>
</evidence>
<sequence length="145" mass="15959">MPIFMQEKGTLMRFLRNHDYGKRGLNEAGGIGSMPSDIEGFPMKGTRDSQDNKEWGEGAEKDEQAGRNSTKSPLFLFEGMDRHLLTNERTLREPHRSAFARVIKHLREASPPPSNVALNFPSGLPTFTGTATGLAALLQEAADST</sequence>
<comment type="caution">
    <text evidence="2">The sequence shown here is derived from an EMBL/GenBank/DDBJ whole genome shotgun (WGS) entry which is preliminary data.</text>
</comment>
<organism evidence="2 3">
    <name type="scientific">Trichonephila inaurata madagascariensis</name>
    <dbReference type="NCBI Taxonomy" id="2747483"/>
    <lineage>
        <taxon>Eukaryota</taxon>
        <taxon>Metazoa</taxon>
        <taxon>Ecdysozoa</taxon>
        <taxon>Arthropoda</taxon>
        <taxon>Chelicerata</taxon>
        <taxon>Arachnida</taxon>
        <taxon>Araneae</taxon>
        <taxon>Araneomorphae</taxon>
        <taxon>Entelegynae</taxon>
        <taxon>Araneoidea</taxon>
        <taxon>Nephilidae</taxon>
        <taxon>Trichonephila</taxon>
        <taxon>Trichonephila inaurata</taxon>
    </lineage>
</organism>
<gene>
    <name evidence="2" type="ORF">TNIN_91371</name>
</gene>
<evidence type="ECO:0000256" key="1">
    <source>
        <dbReference type="SAM" id="MobiDB-lite"/>
    </source>
</evidence>
<name>A0A8X6WVF5_9ARAC</name>
<keyword evidence="3" id="KW-1185">Reference proteome</keyword>
<dbReference type="OrthoDB" id="10326051at2759"/>
<reference evidence="2" key="1">
    <citation type="submission" date="2020-08" db="EMBL/GenBank/DDBJ databases">
        <title>Multicomponent nature underlies the extraordinary mechanical properties of spider dragline silk.</title>
        <authorList>
            <person name="Kono N."/>
            <person name="Nakamura H."/>
            <person name="Mori M."/>
            <person name="Yoshida Y."/>
            <person name="Ohtoshi R."/>
            <person name="Malay A.D."/>
            <person name="Moran D.A.P."/>
            <person name="Tomita M."/>
            <person name="Numata K."/>
            <person name="Arakawa K."/>
        </authorList>
    </citation>
    <scope>NUCLEOTIDE SEQUENCE</scope>
</reference>
<protein>
    <submittedName>
        <fullName evidence="2">Uncharacterized protein</fullName>
    </submittedName>
</protein>
<dbReference type="AlphaFoldDB" id="A0A8X6WVF5"/>
<feature type="region of interest" description="Disordered" evidence="1">
    <location>
        <begin position="26"/>
        <end position="73"/>
    </location>
</feature>
<accession>A0A8X6WVF5</accession>